<protein>
    <submittedName>
        <fullName evidence="1">Conjugal transfer protein TrbC</fullName>
    </submittedName>
</protein>
<comment type="caution">
    <text evidence="1">The sequence shown here is derived from an EMBL/GenBank/DDBJ whole genome shotgun (WGS) entry which is preliminary data.</text>
</comment>
<dbReference type="Pfam" id="PF09673">
    <property type="entry name" value="TrbC_Ftype"/>
    <property type="match status" value="1"/>
</dbReference>
<dbReference type="AlphaFoldDB" id="A0A2K2G4Q6"/>
<evidence type="ECO:0000313" key="1">
    <source>
        <dbReference type="EMBL" id="PNU06019.1"/>
    </source>
</evidence>
<evidence type="ECO:0000313" key="2">
    <source>
        <dbReference type="Proteomes" id="UP000236327"/>
    </source>
</evidence>
<accession>A0A2K2G4Q6</accession>
<dbReference type="Proteomes" id="UP000236327">
    <property type="component" value="Unassembled WGS sequence"/>
</dbReference>
<keyword evidence="2" id="KW-1185">Reference proteome</keyword>
<gene>
    <name evidence="1" type="ORF">A8V01_13200</name>
</gene>
<reference evidence="1 2" key="1">
    <citation type="submission" date="2016-05" db="EMBL/GenBank/DDBJ databases">
        <title>Complete genome sequence of Novosphingobium guangzhouense SA925(T).</title>
        <authorList>
            <person name="Sha S."/>
        </authorList>
    </citation>
    <scope>NUCLEOTIDE SEQUENCE [LARGE SCALE GENOMIC DNA]</scope>
    <source>
        <strain evidence="1 2">SA925</strain>
    </source>
</reference>
<sequence>MERLKRAAGKVKATAVPSPVLRAKPDAATQRRAFEGIQRRKTDPAMVKRAEADVAAAREALAAEREAASRRVAQALGLEQPEAAALAGVVSAGSEKRWVPVLFVSSAMPVATLRTYAGQLARVGGVMAFRGMPGGMRQVAPMAKLSAAILRIDPGCDGPACAMRDVQLIVDPLVFRQHGVTRVPALAMVPGDPTQPYCERDEVLLRAPHLVFGDAALTGLLEEYGRLSGGEEVRNALARLARR</sequence>
<name>A0A2K2G4Q6_9SPHN</name>
<dbReference type="EMBL" id="LYMM01000014">
    <property type="protein sequence ID" value="PNU06019.1"/>
    <property type="molecule type" value="Genomic_DNA"/>
</dbReference>
<dbReference type="InterPro" id="IPR019106">
    <property type="entry name" value="T4SS_TrbC"/>
</dbReference>
<organism evidence="1 2">
    <name type="scientific">Novosphingobium guangzhouense</name>
    <dbReference type="NCBI Taxonomy" id="1850347"/>
    <lineage>
        <taxon>Bacteria</taxon>
        <taxon>Pseudomonadati</taxon>
        <taxon>Pseudomonadota</taxon>
        <taxon>Alphaproteobacteria</taxon>
        <taxon>Sphingomonadales</taxon>
        <taxon>Sphingomonadaceae</taxon>
        <taxon>Novosphingobium</taxon>
    </lineage>
</organism>
<proteinExistence type="predicted"/>